<protein>
    <recommendedName>
        <fullName evidence="2">DUF7511 domain-containing protein</fullName>
    </recommendedName>
</protein>
<dbReference type="Pfam" id="PF24351">
    <property type="entry name" value="DUF7511"/>
    <property type="match status" value="1"/>
</dbReference>
<evidence type="ECO:0000259" key="2">
    <source>
        <dbReference type="Pfam" id="PF24351"/>
    </source>
</evidence>
<dbReference type="Proteomes" id="UP000766904">
    <property type="component" value="Unassembled WGS sequence"/>
</dbReference>
<evidence type="ECO:0000313" key="4">
    <source>
        <dbReference type="Proteomes" id="UP000766904"/>
    </source>
</evidence>
<sequence>MTVNETPASDGGQSSDATLELRTDDERVWTATPVDATEDERVSAWLSVADEDLCDLEAWR</sequence>
<dbReference type="InterPro" id="IPR055933">
    <property type="entry name" value="DUF7511"/>
</dbReference>
<evidence type="ECO:0000313" key="3">
    <source>
        <dbReference type="EMBL" id="TYL35906.1"/>
    </source>
</evidence>
<dbReference type="EMBL" id="PHNJ01000027">
    <property type="protein sequence ID" value="TYL35906.1"/>
    <property type="molecule type" value="Genomic_DNA"/>
</dbReference>
<dbReference type="AlphaFoldDB" id="A0A8J8PW06"/>
<feature type="domain" description="DUF7511" evidence="2">
    <location>
        <begin position="17"/>
        <end position="60"/>
    </location>
</feature>
<feature type="compositionally biased region" description="Polar residues" evidence="1">
    <location>
        <begin position="1"/>
        <end position="17"/>
    </location>
</feature>
<dbReference type="OrthoDB" id="196937at2157"/>
<reference evidence="3" key="1">
    <citation type="submission" date="2017-11" db="EMBL/GenBank/DDBJ databases">
        <authorList>
            <person name="Kajale S.C."/>
            <person name="Sharma A."/>
        </authorList>
    </citation>
    <scope>NUCLEOTIDE SEQUENCE</scope>
    <source>
        <strain evidence="3">LS1_42</strain>
    </source>
</reference>
<gene>
    <name evidence="3" type="ORF">CV102_25170</name>
</gene>
<organism evidence="3 4">
    <name type="scientific">Natronococcus pandeyae</name>
    <dbReference type="NCBI Taxonomy" id="2055836"/>
    <lineage>
        <taxon>Archaea</taxon>
        <taxon>Methanobacteriati</taxon>
        <taxon>Methanobacteriota</taxon>
        <taxon>Stenosarchaea group</taxon>
        <taxon>Halobacteria</taxon>
        <taxon>Halobacteriales</taxon>
        <taxon>Natrialbaceae</taxon>
        <taxon>Natronococcus</taxon>
    </lineage>
</organism>
<accession>A0A8J8PW06</accession>
<dbReference type="RefSeq" id="WP_148860714.1">
    <property type="nucleotide sequence ID" value="NZ_PHNJ01000027.1"/>
</dbReference>
<evidence type="ECO:0000256" key="1">
    <source>
        <dbReference type="SAM" id="MobiDB-lite"/>
    </source>
</evidence>
<keyword evidence="4" id="KW-1185">Reference proteome</keyword>
<proteinExistence type="predicted"/>
<name>A0A8J8PW06_9EURY</name>
<comment type="caution">
    <text evidence="3">The sequence shown here is derived from an EMBL/GenBank/DDBJ whole genome shotgun (WGS) entry which is preliminary data.</text>
</comment>
<feature type="region of interest" description="Disordered" evidence="1">
    <location>
        <begin position="1"/>
        <end position="26"/>
    </location>
</feature>